<dbReference type="PANTHER" id="PTHR42885:SF1">
    <property type="entry name" value="THREONINE-PHOSPHATE DECARBOXYLASE"/>
    <property type="match status" value="1"/>
</dbReference>
<dbReference type="RefSeq" id="WP_413780238.1">
    <property type="nucleotide sequence ID" value="NZ_JAUOZS010000001.1"/>
</dbReference>
<protein>
    <recommendedName>
        <fullName evidence="4">threonine-phosphate decarboxylase</fullName>
        <ecNumber evidence="4">4.1.1.81</ecNumber>
    </recommendedName>
    <alternativeName>
        <fullName evidence="8">L-threonine-O-3-phosphate decarboxylase</fullName>
    </alternativeName>
</protein>
<keyword evidence="7 11" id="KW-0456">Lyase</keyword>
<evidence type="ECO:0000256" key="2">
    <source>
        <dbReference type="ARBA" id="ARBA00003444"/>
    </source>
</evidence>
<evidence type="ECO:0000256" key="6">
    <source>
        <dbReference type="ARBA" id="ARBA00022898"/>
    </source>
</evidence>
<feature type="domain" description="Aminotransferase class I/classII large" evidence="10">
    <location>
        <begin position="29"/>
        <end position="350"/>
    </location>
</feature>
<evidence type="ECO:0000313" key="11">
    <source>
        <dbReference type="EMBL" id="MDT8901734.1"/>
    </source>
</evidence>
<evidence type="ECO:0000256" key="8">
    <source>
        <dbReference type="ARBA" id="ARBA00029996"/>
    </source>
</evidence>
<evidence type="ECO:0000256" key="7">
    <source>
        <dbReference type="ARBA" id="ARBA00023239"/>
    </source>
</evidence>
<evidence type="ECO:0000256" key="5">
    <source>
        <dbReference type="ARBA" id="ARBA00022573"/>
    </source>
</evidence>
<dbReference type="InterPro" id="IPR005860">
    <property type="entry name" value="CobD"/>
</dbReference>
<dbReference type="InterPro" id="IPR004838">
    <property type="entry name" value="NHTrfase_class1_PyrdxlP-BS"/>
</dbReference>
<comment type="caution">
    <text evidence="11">The sequence shown here is derived from an EMBL/GenBank/DDBJ whole genome shotgun (WGS) entry which is preliminary data.</text>
</comment>
<proteinExistence type="predicted"/>
<organism evidence="11 12">
    <name type="scientific">Anaeroselena agilis</name>
    <dbReference type="NCBI Taxonomy" id="3063788"/>
    <lineage>
        <taxon>Bacteria</taxon>
        <taxon>Bacillati</taxon>
        <taxon>Bacillota</taxon>
        <taxon>Negativicutes</taxon>
        <taxon>Acetonemataceae</taxon>
        <taxon>Anaeroselena</taxon>
    </lineage>
</organism>
<name>A0ABU3NY56_9FIRM</name>
<dbReference type="SUPFAM" id="SSF53383">
    <property type="entry name" value="PLP-dependent transferases"/>
    <property type="match status" value="1"/>
</dbReference>
<dbReference type="NCBIfam" id="TIGR01140">
    <property type="entry name" value="L_thr_O3P_dcar"/>
    <property type="match status" value="1"/>
</dbReference>
<comment type="function">
    <text evidence="2">Decarboxylates L-threonine-O-3-phosphate to yield (R)-1-amino-2-propanol O-2-phosphate, the precursor for the linkage between the nucleotide loop and the corrin ring in cobalamin.</text>
</comment>
<keyword evidence="12" id="KW-1185">Reference proteome</keyword>
<comment type="pathway">
    <text evidence="3">Cofactor biosynthesis; adenosylcobalamin biosynthesis.</text>
</comment>
<dbReference type="PROSITE" id="PS00105">
    <property type="entry name" value="AA_TRANSFER_CLASS_1"/>
    <property type="match status" value="1"/>
</dbReference>
<dbReference type="InterPro" id="IPR004839">
    <property type="entry name" value="Aminotransferase_I/II_large"/>
</dbReference>
<dbReference type="InterPro" id="IPR015424">
    <property type="entry name" value="PyrdxlP-dep_Trfase"/>
</dbReference>
<evidence type="ECO:0000259" key="10">
    <source>
        <dbReference type="Pfam" id="PF00155"/>
    </source>
</evidence>
<dbReference type="InterPro" id="IPR015421">
    <property type="entry name" value="PyrdxlP-dep_Trfase_major"/>
</dbReference>
<keyword evidence="6" id="KW-0663">Pyridoxal phosphate</keyword>
<dbReference type="Gene3D" id="3.40.640.10">
    <property type="entry name" value="Type I PLP-dependent aspartate aminotransferase-like (Major domain)"/>
    <property type="match status" value="1"/>
</dbReference>
<sequence length="365" mass="38213">MNTPGPFEHGGNIYAAARLTGAAPGQLLDYSANINPLGLSAAVRDAVRDALDSVIHYPDATAAALKDAIGRRYGVDPGLVTCGNGAAELLYVLCQVRRPRRVLLAAPTFSEYERAARAAGAAVGYFPLAADDGFRLDPDAFAARLAGVDIAFLCNPNNPTGRLLTRGEVEPIVAAAARAGAWVVVDESFLDFLSDAAGFTCRPLLAAYPNLIILQSLTKFYAIPGLRLGFLLAEPAVGDILDRAKDPWNVNTLAQAAGVAALDDEAYRAASVAAVAAARAELIPALAALPGLRPFPASANFILARLTGATAPDLRRTMLRDGILIRDCSNYPGLSPAYIRLAVKLPAQNAALLAALEKNLKDGTA</sequence>
<evidence type="ECO:0000256" key="4">
    <source>
        <dbReference type="ARBA" id="ARBA00012285"/>
    </source>
</evidence>
<keyword evidence="5" id="KW-0169">Cobalamin biosynthesis</keyword>
<dbReference type="CDD" id="cd00609">
    <property type="entry name" value="AAT_like"/>
    <property type="match status" value="1"/>
</dbReference>
<dbReference type="Pfam" id="PF00155">
    <property type="entry name" value="Aminotran_1_2"/>
    <property type="match status" value="1"/>
</dbReference>
<evidence type="ECO:0000256" key="1">
    <source>
        <dbReference type="ARBA" id="ARBA00001933"/>
    </source>
</evidence>
<dbReference type="EMBL" id="JAUOZS010000001">
    <property type="protein sequence ID" value="MDT8901734.1"/>
    <property type="molecule type" value="Genomic_DNA"/>
</dbReference>
<evidence type="ECO:0000256" key="3">
    <source>
        <dbReference type="ARBA" id="ARBA00004953"/>
    </source>
</evidence>
<dbReference type="InterPro" id="IPR015422">
    <property type="entry name" value="PyrdxlP-dep_Trfase_small"/>
</dbReference>
<evidence type="ECO:0000313" key="12">
    <source>
        <dbReference type="Proteomes" id="UP001254848"/>
    </source>
</evidence>
<comment type="catalytic activity">
    <reaction evidence="9">
        <text>O-phospho-L-threonine + H(+) = (R)-1-aminopropan-2-yl phosphate + CO2</text>
        <dbReference type="Rhea" id="RHEA:11492"/>
        <dbReference type="ChEBI" id="CHEBI:15378"/>
        <dbReference type="ChEBI" id="CHEBI:16526"/>
        <dbReference type="ChEBI" id="CHEBI:58563"/>
        <dbReference type="ChEBI" id="CHEBI:58675"/>
        <dbReference type="EC" id="4.1.1.81"/>
    </reaction>
</comment>
<reference evidence="11 12" key="1">
    <citation type="submission" date="2023-07" db="EMBL/GenBank/DDBJ databases">
        <title>The novel representative of Negativicutes class, Anaeroselena agilis gen. nov. sp. nov.</title>
        <authorList>
            <person name="Prokofeva M.I."/>
            <person name="Elcheninov A.G."/>
            <person name="Klyukina A."/>
            <person name="Kublanov I.V."/>
            <person name="Frolov E.N."/>
            <person name="Podosokorskaya O.A."/>
        </authorList>
    </citation>
    <scope>NUCLEOTIDE SEQUENCE [LARGE SCALE GENOMIC DNA]</scope>
    <source>
        <strain evidence="11 12">4137-cl</strain>
    </source>
</reference>
<evidence type="ECO:0000256" key="9">
    <source>
        <dbReference type="ARBA" id="ARBA00048531"/>
    </source>
</evidence>
<accession>A0ABU3NY56</accession>
<dbReference type="GO" id="GO:0048472">
    <property type="term" value="F:threonine-phosphate decarboxylase activity"/>
    <property type="evidence" value="ECO:0007669"/>
    <property type="project" value="UniProtKB-EC"/>
</dbReference>
<dbReference type="Gene3D" id="3.90.1150.10">
    <property type="entry name" value="Aspartate Aminotransferase, domain 1"/>
    <property type="match status" value="1"/>
</dbReference>
<gene>
    <name evidence="11" type="primary">cobD</name>
    <name evidence="11" type="ORF">Q4T40_10805</name>
</gene>
<dbReference type="EC" id="4.1.1.81" evidence="4"/>
<comment type="cofactor">
    <cofactor evidence="1">
        <name>pyridoxal 5'-phosphate</name>
        <dbReference type="ChEBI" id="CHEBI:597326"/>
    </cofactor>
</comment>
<dbReference type="PANTHER" id="PTHR42885">
    <property type="entry name" value="HISTIDINOL-PHOSPHATE AMINOTRANSFERASE-RELATED"/>
    <property type="match status" value="1"/>
</dbReference>
<dbReference type="Proteomes" id="UP001254848">
    <property type="component" value="Unassembled WGS sequence"/>
</dbReference>